<dbReference type="OrthoDB" id="5319830at2759"/>
<keyword evidence="11" id="KW-1185">Reference proteome</keyword>
<dbReference type="Gene3D" id="6.10.250.2620">
    <property type="match status" value="1"/>
</dbReference>
<name>A0A9P5ERM1_COLSI</name>
<comment type="subcellular location">
    <subcellularLocation>
        <location evidence="1 8">Nucleus</location>
    </subcellularLocation>
</comment>
<evidence type="ECO:0000256" key="6">
    <source>
        <dbReference type="ARBA" id="ARBA00023242"/>
    </source>
</evidence>
<feature type="compositionally biased region" description="Acidic residues" evidence="9">
    <location>
        <begin position="61"/>
        <end position="80"/>
    </location>
</feature>
<keyword evidence="6 8" id="KW-0539">Nucleus</keyword>
<comment type="subunit">
    <text evidence="8">Component of the Mediator complex.</text>
</comment>
<dbReference type="Pfam" id="PF10156">
    <property type="entry name" value="Med17"/>
    <property type="match status" value="1"/>
</dbReference>
<reference evidence="10" key="1">
    <citation type="submission" date="2019-06" db="EMBL/GenBank/DDBJ databases">
        <authorList>
            <person name="Gan P."/>
            <person name="Shirasu K."/>
        </authorList>
    </citation>
    <scope>NUCLEOTIDE SEQUENCE [LARGE SCALE GENOMIC DNA]</scope>
    <source>
        <strain evidence="10">CAD2</strain>
    </source>
</reference>
<keyword evidence="8" id="KW-0010">Activator</keyword>
<dbReference type="GO" id="GO:0016592">
    <property type="term" value="C:mediator complex"/>
    <property type="evidence" value="ECO:0007669"/>
    <property type="project" value="InterPro"/>
</dbReference>
<accession>A0A9P5ERM1</accession>
<keyword evidence="5 8" id="KW-0804">Transcription</keyword>
<organism evidence="10 11">
    <name type="scientific">Colletotrichum siamense</name>
    <name type="common">Anthracnose fungus</name>
    <dbReference type="NCBI Taxonomy" id="690259"/>
    <lineage>
        <taxon>Eukaryota</taxon>
        <taxon>Fungi</taxon>
        <taxon>Dikarya</taxon>
        <taxon>Ascomycota</taxon>
        <taxon>Pezizomycotina</taxon>
        <taxon>Sordariomycetes</taxon>
        <taxon>Hypocreomycetidae</taxon>
        <taxon>Glomerellales</taxon>
        <taxon>Glomerellaceae</taxon>
        <taxon>Colletotrichum</taxon>
        <taxon>Colletotrichum gloeosporioides species complex</taxon>
    </lineage>
</organism>
<dbReference type="EMBL" id="QPMT01000021">
    <property type="protein sequence ID" value="KAF4858355.1"/>
    <property type="molecule type" value="Genomic_DNA"/>
</dbReference>
<evidence type="ECO:0000256" key="9">
    <source>
        <dbReference type="SAM" id="MobiDB-lite"/>
    </source>
</evidence>
<proteinExistence type="inferred from homology"/>
<dbReference type="GO" id="GO:0003712">
    <property type="term" value="F:transcription coregulator activity"/>
    <property type="evidence" value="ECO:0007669"/>
    <property type="project" value="InterPro"/>
</dbReference>
<feature type="region of interest" description="Disordered" evidence="9">
    <location>
        <begin position="513"/>
        <end position="535"/>
    </location>
</feature>
<feature type="compositionally biased region" description="Polar residues" evidence="9">
    <location>
        <begin position="1"/>
        <end position="18"/>
    </location>
</feature>
<feature type="region of interest" description="Disordered" evidence="9">
    <location>
        <begin position="1"/>
        <end position="24"/>
    </location>
</feature>
<dbReference type="GO" id="GO:0006357">
    <property type="term" value="P:regulation of transcription by RNA polymerase II"/>
    <property type="evidence" value="ECO:0007669"/>
    <property type="project" value="InterPro"/>
</dbReference>
<keyword evidence="4 8" id="KW-0805">Transcription regulation</keyword>
<dbReference type="InterPro" id="IPR019313">
    <property type="entry name" value="Mediator_Med17"/>
</dbReference>
<evidence type="ECO:0000256" key="4">
    <source>
        <dbReference type="ARBA" id="ARBA00023015"/>
    </source>
</evidence>
<evidence type="ECO:0000256" key="1">
    <source>
        <dbReference type="ARBA" id="ARBA00004123"/>
    </source>
</evidence>
<evidence type="ECO:0000256" key="8">
    <source>
        <dbReference type="RuleBase" id="RU364140"/>
    </source>
</evidence>
<dbReference type="AlphaFoldDB" id="A0A9P5ERM1"/>
<sequence>MASGSSMPFSSLQPTSTGGRKPKNLAEFIARVQSERGFRNVTEESLKQEIEDRKNGVADVKEEEEDAAMADGNEDEEEPADANAARNEVLRNIEAANNSALMALDFISLLLSKESPAQAGTTLSAQLRDWVGIGSLGIAKREDNDEQKQRDAEKAKDNRDVSLGWALIDINTTKESADKAASHLSKEVEREEKYWGEILAVRQAGWSMCRLPAEKQTLGVRFGFSEASPEFRNSSLAPLRRGDDGSAMLQHGRVGAGCQRLGVTIGRSGKTTGRLAFGTSVPDTALLQDRVLEARNTIFAQELWHELHREAHSLASYGVRASHSAITFNPASGPSLTLELENLEDIANKAEDHPDNTLAEATHLSLHIFLSHAHRLNELQRLRPTPPHQRRNQTQNQYHLLRPIVAKILHDRAIEQVTRFSGDLTSVFRQAGVSAANFILNTPPYPTADLRNSSGGSSVRPSASQALANQITTAPADFQLELVLNATCRLQIRGRTFLTPLTTTQFQVQLLPNAAEPPNPEPAPNTLQGSYPPSRDPYPSFSALKDYLTDAATHALTDWSMSLIPPPQAPSPSEPARPEWTKSIRGTAIRDIDTENREVRFDILGDADERPILNVGAAWRTADQKSKIQRWKWSPYGPAEPMQIPHIVNAVVQSSDLATSAA</sequence>
<protein>
    <recommendedName>
        <fullName evidence="3 8">Mediator of RNA polymerase II transcription subunit 17</fullName>
    </recommendedName>
    <alternativeName>
        <fullName evidence="7 8">Mediator complex subunit 17</fullName>
    </alternativeName>
</protein>
<evidence type="ECO:0000313" key="11">
    <source>
        <dbReference type="Proteomes" id="UP000711996"/>
    </source>
</evidence>
<dbReference type="Proteomes" id="UP000711996">
    <property type="component" value="Unassembled WGS sequence"/>
</dbReference>
<comment type="function">
    <text evidence="8">Component of the Mediator complex, a coactivator involved in the regulated transcription of nearly all RNA polymerase II-dependent genes. Mediator functions as a bridge to convey information from gene-specific regulatory proteins to the basal RNA polymerase II transcription machinery. Mediator is recruited to promoters by direct interactions with regulatory proteins and serves as a scaffold for the assembly of a functional preinitiation complex with RNA polymerase II and the general transcription factors.</text>
</comment>
<evidence type="ECO:0000313" key="10">
    <source>
        <dbReference type="EMBL" id="KAF4858355.1"/>
    </source>
</evidence>
<dbReference type="PANTHER" id="PTHR13114:SF7">
    <property type="entry name" value="MEDIATOR OF RNA POLYMERASE II TRANSCRIPTION SUBUNIT 17"/>
    <property type="match status" value="1"/>
</dbReference>
<gene>
    <name evidence="10" type="primary">srb4</name>
    <name evidence="8" type="synonym">MED17</name>
    <name evidence="10" type="ORF">CGCSCA2_v007282</name>
</gene>
<evidence type="ECO:0000256" key="2">
    <source>
        <dbReference type="ARBA" id="ARBA00005635"/>
    </source>
</evidence>
<evidence type="ECO:0000256" key="3">
    <source>
        <dbReference type="ARBA" id="ARBA00019610"/>
    </source>
</evidence>
<evidence type="ECO:0000256" key="7">
    <source>
        <dbReference type="ARBA" id="ARBA00032014"/>
    </source>
</evidence>
<dbReference type="PANTHER" id="PTHR13114">
    <property type="entry name" value="MEDIATOR OF RNA POLYMERASE II TRANSCRIPTION SUBUNIT 17"/>
    <property type="match status" value="1"/>
</dbReference>
<comment type="similarity">
    <text evidence="2 8">Belongs to the Mediator complex subunit 17 family.</text>
</comment>
<feature type="region of interest" description="Disordered" evidence="9">
    <location>
        <begin position="43"/>
        <end position="82"/>
    </location>
</feature>
<comment type="caution">
    <text evidence="10">The sequence shown here is derived from an EMBL/GenBank/DDBJ whole genome shotgun (WGS) entry which is preliminary data.</text>
</comment>
<dbReference type="GO" id="GO:0070847">
    <property type="term" value="C:core mediator complex"/>
    <property type="evidence" value="ECO:0007669"/>
    <property type="project" value="TreeGrafter"/>
</dbReference>
<evidence type="ECO:0000256" key="5">
    <source>
        <dbReference type="ARBA" id="ARBA00023163"/>
    </source>
</evidence>
<feature type="compositionally biased region" description="Basic and acidic residues" evidence="9">
    <location>
        <begin position="43"/>
        <end position="60"/>
    </location>
</feature>